<organism evidence="8 9">
    <name type="scientific">Bradymonas sediminis</name>
    <dbReference type="NCBI Taxonomy" id="1548548"/>
    <lineage>
        <taxon>Bacteria</taxon>
        <taxon>Deltaproteobacteria</taxon>
        <taxon>Bradymonadales</taxon>
        <taxon>Bradymonadaceae</taxon>
        <taxon>Bradymonas</taxon>
    </lineage>
</organism>
<evidence type="ECO:0000256" key="5">
    <source>
        <dbReference type="ARBA" id="ARBA00022801"/>
    </source>
</evidence>
<dbReference type="GO" id="GO:0046872">
    <property type="term" value="F:metal ion binding"/>
    <property type="evidence" value="ECO:0007669"/>
    <property type="project" value="UniProtKB-KW"/>
</dbReference>
<dbReference type="OrthoDB" id="1467367at2"/>
<protein>
    <submittedName>
        <fullName evidence="8">Replication initiation protein</fullName>
    </submittedName>
</protein>
<keyword evidence="7" id="KW-0482">Metalloprotease</keyword>
<keyword evidence="3" id="KW-0732">Signal</keyword>
<keyword evidence="4" id="KW-0574">Periplasm</keyword>
<dbReference type="EMBL" id="CP030032">
    <property type="protein sequence ID" value="AWV90773.1"/>
    <property type="molecule type" value="Genomic_DNA"/>
</dbReference>
<keyword evidence="1" id="KW-0645">Protease</keyword>
<evidence type="ECO:0000256" key="6">
    <source>
        <dbReference type="ARBA" id="ARBA00022833"/>
    </source>
</evidence>
<dbReference type="Gene3D" id="3.30.1380.10">
    <property type="match status" value="1"/>
</dbReference>
<accession>A0A2Z4FP90</accession>
<dbReference type="InterPro" id="IPR005073">
    <property type="entry name" value="Peptidase_M74"/>
</dbReference>
<dbReference type="InterPro" id="IPR009045">
    <property type="entry name" value="Zn_M74/Hedgehog-like"/>
</dbReference>
<keyword evidence="6" id="KW-0862">Zinc</keyword>
<reference evidence="8 9" key="1">
    <citation type="submission" date="2018-06" db="EMBL/GenBank/DDBJ databases">
        <title>Lujinxingia sediminis gen. nov. sp. nov., a new facultative anaerobic member of the class Deltaproteobacteria, and proposal of Lujinxingaceae fam. nov.</title>
        <authorList>
            <person name="Guo L.-Y."/>
            <person name="Li C.-M."/>
            <person name="Wang S."/>
            <person name="Du Z.-J."/>
        </authorList>
    </citation>
    <scope>NUCLEOTIDE SEQUENCE [LARGE SCALE GENOMIC DNA]</scope>
    <source>
        <strain evidence="8 9">FA350</strain>
    </source>
</reference>
<evidence type="ECO:0000313" key="9">
    <source>
        <dbReference type="Proteomes" id="UP000249799"/>
    </source>
</evidence>
<dbReference type="GO" id="GO:0004252">
    <property type="term" value="F:serine-type endopeptidase activity"/>
    <property type="evidence" value="ECO:0007669"/>
    <property type="project" value="InterPro"/>
</dbReference>
<dbReference type="SUPFAM" id="SSF55166">
    <property type="entry name" value="Hedgehog/DD-peptidase"/>
    <property type="match status" value="1"/>
</dbReference>
<evidence type="ECO:0000256" key="4">
    <source>
        <dbReference type="ARBA" id="ARBA00022764"/>
    </source>
</evidence>
<keyword evidence="2" id="KW-0479">Metal-binding</keyword>
<evidence type="ECO:0000313" key="8">
    <source>
        <dbReference type="EMBL" id="AWV90773.1"/>
    </source>
</evidence>
<dbReference type="Proteomes" id="UP000249799">
    <property type="component" value="Chromosome"/>
</dbReference>
<proteinExistence type="predicted"/>
<dbReference type="GO" id="GO:0006508">
    <property type="term" value="P:proteolysis"/>
    <property type="evidence" value="ECO:0007669"/>
    <property type="project" value="UniProtKB-KW"/>
</dbReference>
<evidence type="ECO:0000256" key="3">
    <source>
        <dbReference type="ARBA" id="ARBA00022729"/>
    </source>
</evidence>
<evidence type="ECO:0000256" key="7">
    <source>
        <dbReference type="ARBA" id="ARBA00023049"/>
    </source>
</evidence>
<name>A0A2Z4FP90_9DELT</name>
<sequence>MIKTFANTTVPRILAFLQRRKLPLMLIALLFLFALQTGNDLLRALETDVASQSIGTTSAGELHHGKRLPSSGANFTTYSRLGSLIGRTCVPDRVRDAILGAYETLAEDRPATHFTFGETAWCAGGGRLRPHRTHQNGLAVDFMVPVLTHAGEPAFFPAWPWTKFGYGVDFDVRGQTKNLKIDFDAIAAHLLALERTARAQGLKIDRVIFAPELRDALFNAVGGKEVRARIEFMKGKAWVRHDEHYHVDFAVLR</sequence>
<gene>
    <name evidence="8" type="ORF">DN745_16200</name>
</gene>
<keyword evidence="5" id="KW-0378">Hydrolase</keyword>
<evidence type="ECO:0000256" key="1">
    <source>
        <dbReference type="ARBA" id="ARBA00022670"/>
    </source>
</evidence>
<dbReference type="GO" id="GO:0008237">
    <property type="term" value="F:metallopeptidase activity"/>
    <property type="evidence" value="ECO:0007669"/>
    <property type="project" value="UniProtKB-KW"/>
</dbReference>
<dbReference type="Pfam" id="PF03411">
    <property type="entry name" value="Peptidase_M74"/>
    <property type="match status" value="1"/>
</dbReference>
<evidence type="ECO:0000256" key="2">
    <source>
        <dbReference type="ARBA" id="ARBA00022723"/>
    </source>
</evidence>
<keyword evidence="9" id="KW-1185">Reference proteome</keyword>
<dbReference type="KEGG" id="bsed:DN745_16200"/>
<dbReference type="GO" id="GO:0030288">
    <property type="term" value="C:outer membrane-bounded periplasmic space"/>
    <property type="evidence" value="ECO:0007669"/>
    <property type="project" value="InterPro"/>
</dbReference>
<dbReference type="AlphaFoldDB" id="A0A2Z4FP90"/>